<dbReference type="GO" id="GO:0003700">
    <property type="term" value="F:DNA-binding transcription factor activity"/>
    <property type="evidence" value="ECO:0007669"/>
    <property type="project" value="TreeGrafter"/>
</dbReference>
<dbReference type="AlphaFoldDB" id="Q3B1P3"/>
<keyword evidence="1" id="KW-0805">Transcription regulation</keyword>
<evidence type="ECO:0000313" key="5">
    <source>
        <dbReference type="EMBL" id="ABB24738.1"/>
    </source>
</evidence>
<dbReference type="Pfam" id="PF01381">
    <property type="entry name" value="HTH_3"/>
    <property type="match status" value="1"/>
</dbReference>
<evidence type="ECO:0000256" key="2">
    <source>
        <dbReference type="ARBA" id="ARBA00023125"/>
    </source>
</evidence>
<accession>Q3B1P3</accession>
<keyword evidence="6" id="KW-1185">Reference proteome</keyword>
<dbReference type="InterPro" id="IPR050807">
    <property type="entry name" value="TransReg_Diox_bact_type"/>
</dbReference>
<dbReference type="Proteomes" id="UP000002709">
    <property type="component" value="Chromosome"/>
</dbReference>
<dbReference type="Gene3D" id="1.10.260.40">
    <property type="entry name" value="lambda repressor-like DNA-binding domains"/>
    <property type="match status" value="1"/>
</dbReference>
<evidence type="ECO:0000256" key="1">
    <source>
        <dbReference type="ARBA" id="ARBA00023015"/>
    </source>
</evidence>
<proteinExistence type="predicted"/>
<evidence type="ECO:0000256" key="3">
    <source>
        <dbReference type="ARBA" id="ARBA00023163"/>
    </source>
</evidence>
<gene>
    <name evidence="5" type="ordered locus">Plut_1890</name>
</gene>
<keyword evidence="2" id="KW-0238">DNA-binding</keyword>
<keyword evidence="3" id="KW-0804">Transcription</keyword>
<dbReference type="PANTHER" id="PTHR46797:SF23">
    <property type="entry name" value="HTH-TYPE TRANSCRIPTIONAL REGULATOR SUTR"/>
    <property type="match status" value="1"/>
</dbReference>
<dbReference type="eggNOG" id="COG1813">
    <property type="taxonomic scope" value="Bacteria"/>
</dbReference>
<dbReference type="GO" id="GO:0005829">
    <property type="term" value="C:cytosol"/>
    <property type="evidence" value="ECO:0007669"/>
    <property type="project" value="TreeGrafter"/>
</dbReference>
<dbReference type="CDD" id="cd00093">
    <property type="entry name" value="HTH_XRE"/>
    <property type="match status" value="1"/>
</dbReference>
<dbReference type="SMART" id="SM00530">
    <property type="entry name" value="HTH_XRE"/>
    <property type="match status" value="1"/>
</dbReference>
<dbReference type="EMBL" id="CP000096">
    <property type="protein sequence ID" value="ABB24738.1"/>
    <property type="molecule type" value="Genomic_DNA"/>
</dbReference>
<dbReference type="InterPro" id="IPR001387">
    <property type="entry name" value="Cro/C1-type_HTH"/>
</dbReference>
<evidence type="ECO:0000259" key="4">
    <source>
        <dbReference type="PROSITE" id="PS50943"/>
    </source>
</evidence>
<dbReference type="HOGENOM" id="CLU_066192_17_5_10"/>
<dbReference type="InterPro" id="IPR010982">
    <property type="entry name" value="Lambda_DNA-bd_dom_sf"/>
</dbReference>
<feature type="domain" description="HTH cro/C1-type" evidence="4">
    <location>
        <begin position="15"/>
        <end position="69"/>
    </location>
</feature>
<protein>
    <submittedName>
        <fullName evidence="5">Transcriptional regulator, XRE family</fullName>
    </submittedName>
</protein>
<sequence>MSSAGDIIRMLGKNIRHERVRQGFSQEDLAEKAGLHRTYIGMVERGERNITLLNYAKIADALNLAMHDLMKDLVYPPPPPKQTSKKNRVVGLLAGRCRFLFIEARPGSGLGVFSPRTLHV</sequence>
<organism evidence="5 6">
    <name type="scientific">Chlorobium luteolum (strain DSM 273 / BCRC 81028 / 2530)</name>
    <name type="common">Pelodictyon luteolum</name>
    <dbReference type="NCBI Taxonomy" id="319225"/>
    <lineage>
        <taxon>Bacteria</taxon>
        <taxon>Pseudomonadati</taxon>
        <taxon>Chlorobiota</taxon>
        <taxon>Chlorobiia</taxon>
        <taxon>Chlorobiales</taxon>
        <taxon>Chlorobiaceae</taxon>
        <taxon>Chlorobium/Pelodictyon group</taxon>
        <taxon>Pelodictyon</taxon>
    </lineage>
</organism>
<dbReference type="GO" id="GO:0003677">
    <property type="term" value="F:DNA binding"/>
    <property type="evidence" value="ECO:0007669"/>
    <property type="project" value="UniProtKB-KW"/>
</dbReference>
<reference evidence="6" key="1">
    <citation type="submission" date="2005-08" db="EMBL/GenBank/DDBJ databases">
        <title>Complete sequence of Pelodictyon luteolum DSM 273.</title>
        <authorList>
            <consortium name="US DOE Joint Genome Institute"/>
            <person name="Copeland A."/>
            <person name="Lucas S."/>
            <person name="Lapidus A."/>
            <person name="Barry K."/>
            <person name="Detter J.C."/>
            <person name="Glavina T."/>
            <person name="Hammon N."/>
            <person name="Israni S."/>
            <person name="Pitluck S."/>
            <person name="Bryant D."/>
            <person name="Schmutz J."/>
            <person name="Larimer F."/>
            <person name="Land M."/>
            <person name="Kyrpides N."/>
            <person name="Ivanova N."/>
            <person name="Richardson P."/>
        </authorList>
    </citation>
    <scope>NUCLEOTIDE SEQUENCE [LARGE SCALE GENOMIC DNA]</scope>
    <source>
        <strain evidence="6">DSM 273 / BCRC 81028 / 2530</strain>
    </source>
</reference>
<dbReference type="SUPFAM" id="SSF47413">
    <property type="entry name" value="lambda repressor-like DNA-binding domains"/>
    <property type="match status" value="1"/>
</dbReference>
<dbReference type="PANTHER" id="PTHR46797">
    <property type="entry name" value="HTH-TYPE TRANSCRIPTIONAL REGULATOR"/>
    <property type="match status" value="1"/>
</dbReference>
<dbReference type="KEGG" id="plt:Plut_1890"/>
<dbReference type="PROSITE" id="PS50943">
    <property type="entry name" value="HTH_CROC1"/>
    <property type="match status" value="1"/>
</dbReference>
<evidence type="ECO:0000313" key="6">
    <source>
        <dbReference type="Proteomes" id="UP000002709"/>
    </source>
</evidence>
<name>Q3B1P3_CHLL3</name>